<feature type="region of interest" description="Disordered" evidence="2">
    <location>
        <begin position="1126"/>
        <end position="1162"/>
    </location>
</feature>
<feature type="region of interest" description="Disordered" evidence="2">
    <location>
        <begin position="455"/>
        <end position="475"/>
    </location>
</feature>
<feature type="compositionally biased region" description="Polar residues" evidence="2">
    <location>
        <begin position="1140"/>
        <end position="1158"/>
    </location>
</feature>
<name>U5EX83_9DIPT</name>
<protein>
    <submittedName>
        <fullName evidence="3">Uncharacterized protein</fullName>
    </submittedName>
</protein>
<feature type="region of interest" description="Disordered" evidence="2">
    <location>
        <begin position="1210"/>
        <end position="1253"/>
    </location>
</feature>
<feature type="compositionally biased region" description="Low complexity" evidence="2">
    <location>
        <begin position="626"/>
        <end position="636"/>
    </location>
</feature>
<proteinExistence type="evidence at transcript level"/>
<evidence type="ECO:0000256" key="2">
    <source>
        <dbReference type="SAM" id="MobiDB-lite"/>
    </source>
</evidence>
<evidence type="ECO:0000313" key="3">
    <source>
        <dbReference type="EMBL" id="JAB57211.1"/>
    </source>
</evidence>
<feature type="compositionally biased region" description="Polar residues" evidence="2">
    <location>
        <begin position="1288"/>
        <end position="1306"/>
    </location>
</feature>
<reference evidence="3" key="1">
    <citation type="journal article" date="2014" name="Insect Biochem. Mol. Biol.">
        <title>An insight into the sialome of the frog biting fly, Corethrella appendiculata.</title>
        <authorList>
            <person name="Ribeiro J.M.C."/>
            <person name="Chagas A.C."/>
            <person name="Pham V.M."/>
            <person name="Lounibos L.P."/>
            <person name="Calvo E."/>
        </authorList>
    </citation>
    <scope>NUCLEOTIDE SEQUENCE</scope>
    <source>
        <tissue evidence="3">Salivary glands</tissue>
    </source>
</reference>
<feature type="compositionally biased region" description="Polar residues" evidence="2">
    <location>
        <begin position="1210"/>
        <end position="1224"/>
    </location>
</feature>
<organism evidence="3">
    <name type="scientific">Corethrella appendiculata</name>
    <dbReference type="NCBI Taxonomy" id="1370023"/>
    <lineage>
        <taxon>Eukaryota</taxon>
        <taxon>Metazoa</taxon>
        <taxon>Ecdysozoa</taxon>
        <taxon>Arthropoda</taxon>
        <taxon>Hexapoda</taxon>
        <taxon>Insecta</taxon>
        <taxon>Pterygota</taxon>
        <taxon>Neoptera</taxon>
        <taxon>Endopterygota</taxon>
        <taxon>Diptera</taxon>
        <taxon>Nematocera</taxon>
        <taxon>Culicoidea</taxon>
        <taxon>Chaoboridae</taxon>
        <taxon>Corethrella</taxon>
    </lineage>
</organism>
<feature type="compositionally biased region" description="Low complexity" evidence="2">
    <location>
        <begin position="507"/>
        <end position="531"/>
    </location>
</feature>
<feature type="coiled-coil region" evidence="1">
    <location>
        <begin position="228"/>
        <end position="255"/>
    </location>
</feature>
<feature type="region of interest" description="Disordered" evidence="2">
    <location>
        <begin position="498"/>
        <end position="550"/>
    </location>
</feature>
<feature type="region of interest" description="Disordered" evidence="2">
    <location>
        <begin position="852"/>
        <end position="874"/>
    </location>
</feature>
<feature type="region of interest" description="Disordered" evidence="2">
    <location>
        <begin position="626"/>
        <end position="648"/>
    </location>
</feature>
<dbReference type="EMBL" id="GANO01002660">
    <property type="protein sequence ID" value="JAB57211.1"/>
    <property type="molecule type" value="mRNA"/>
</dbReference>
<keyword evidence="1" id="KW-0175">Coiled coil</keyword>
<feature type="compositionally biased region" description="Low complexity" evidence="2">
    <location>
        <begin position="854"/>
        <end position="873"/>
    </location>
</feature>
<evidence type="ECO:0000256" key="1">
    <source>
        <dbReference type="SAM" id="Coils"/>
    </source>
</evidence>
<feature type="compositionally biased region" description="Polar residues" evidence="2">
    <location>
        <begin position="637"/>
        <end position="648"/>
    </location>
</feature>
<feature type="region of interest" description="Disordered" evidence="2">
    <location>
        <begin position="1280"/>
        <end position="1306"/>
    </location>
</feature>
<accession>U5EX83</accession>
<sequence length="1306" mass="147334">FFINGKNYHQAAINNNQHYQQQSSSSPPLTKLKSFLNCNINNNNSNELSEDSLKTNIQIVLANINRNYHALKEKFLNSNNNFNNNQLQHHHQQQQYQSINHKNKMTSPESDTNSNPYIPPTLGCSIVSSQDFTQDYSDYQWFLDYGYRDGTTHQSILSALSASYNGIGELSYYEDLAKNLDANLAEVDIENFQAEDIHSLLTTLPSLQLESDHHLAAGVTADRRYLHINNLNNNLNNLNNNLNNCNNNNNNNSELLLDNSICKSELLFSPVKESHISVDSLDMDGYPDDGDIILTCQANKNNYTIAFEGSVMYSDESYYDGPEIYGKLKHNGLNYLDNIVKKKALDVSMSRSETGFTTWSKLRKTNNHNQRYPKGNINSLITYSTIKHAPHCMMVRKSSSMPNLKEPILQQNHHHLLNQQHQLNVSQAISNSSVDSFGKLRTLLPMYPIPITSDSGSASPAPLQNSSLSNNEQIPNQPSFNLVKLFIKQKSSSTDTCMDVSSGCWPSDSTNSTSGNESNNNSSNNNNNAANRNRKKSMNDSGKCSTLSRHDEEDYQFDSLDVQINNNNNNEINNKKTTNDFNRDVFDSPLHKRNYKEFNLNITNRNHPAKNPLVYNLMINNNLNNSINNNNNNSNNSFKDTNSDTSRTSENLTQIFNNSGNNNTILTTNATNGSTGGGAKTKIPIEMITKSMQTSFVGTQTAKEKVRVVPPSFLAQLNKLGDKQKAPVFVVYPNYALPDLGFLKTQNDIVLSPLGFKDTFSKMKKQRPVSMNDIENMKHKEYKHVTDWKSLITLLPHEYRKLLRNIPEAQESSTTMSIDELPQKPLFCMSPPIRKARGVTCDCMSVLNTQTYNSSSSGGSSSQPPSSGYRGSSTMLTDSELDILEPGAAANIDKNLYVYQYDSPAEVATADRPPSGRQQPKGILRRTHVCTRNAPKQKRNSMFEDQHYHQTNIEKRRSLQEPYYLSEENIAEDSYHDMDSGIITTTPTKINPNRLPNVPKQRLELDQQQQQQLQNTEFNKAIANKLNYAQFNQQNNPHHYEDINEFNEIRLRAENFLSHVPKGELKHYADIANILESLDATEKDDYDRTKLRNEVSRALSQRKNVSFNHQPQQQQQQQLNNKNHNLRPNEIKFSTPPNSPNMSITTATAQKPSSTTVGASKKAISEIENQEKIEANRFKRLQIQWELLSKESQQLKHDLNCGAIAKETKSGGNTPISNANTTMKSRIPRPVSYPTTKQQAIDATPKGLKSPSRIVPPKKYTNQTVNNAATNVTTNNIQVPQAAPRTPNKVNTPKKTVPSRTNTRTR</sequence>
<feature type="non-terminal residue" evidence="3">
    <location>
        <position position="1"/>
    </location>
</feature>